<dbReference type="STRING" id="1316194.A0A1Q5UAL9"/>
<reference evidence="3 4" key="1">
    <citation type="submission" date="2016-10" db="EMBL/GenBank/DDBJ databases">
        <title>Genome sequence of the ascomycete fungus Penicillium subrubescens.</title>
        <authorList>
            <person name="De Vries R.P."/>
            <person name="Peng M."/>
            <person name="Dilokpimol A."/>
            <person name="Hilden K."/>
            <person name="Makela M.R."/>
            <person name="Grigoriev I."/>
            <person name="Riley R."/>
            <person name="Granchi Z."/>
        </authorList>
    </citation>
    <scope>NUCLEOTIDE SEQUENCE [LARGE SCALE GENOMIC DNA]</scope>
    <source>
        <strain evidence="3 4">CBS 132785</strain>
    </source>
</reference>
<proteinExistence type="predicted"/>
<keyword evidence="2" id="KW-0472">Membrane</keyword>
<evidence type="ECO:0000256" key="1">
    <source>
        <dbReference type="SAM" id="MobiDB-lite"/>
    </source>
</evidence>
<protein>
    <submittedName>
        <fullName evidence="3">Uncharacterized protein</fullName>
    </submittedName>
</protein>
<feature type="compositionally biased region" description="Basic and acidic residues" evidence="1">
    <location>
        <begin position="454"/>
        <end position="463"/>
    </location>
</feature>
<evidence type="ECO:0000313" key="3">
    <source>
        <dbReference type="EMBL" id="OKP09524.1"/>
    </source>
</evidence>
<evidence type="ECO:0000256" key="2">
    <source>
        <dbReference type="SAM" id="Phobius"/>
    </source>
</evidence>
<dbReference type="PANTHER" id="PTHR23244">
    <property type="entry name" value="KELCH REPEAT DOMAIN"/>
    <property type="match status" value="1"/>
</dbReference>
<dbReference type="PANTHER" id="PTHR23244:SF490">
    <property type="entry name" value="KELCH REPEAT PROTEIN"/>
    <property type="match status" value="1"/>
</dbReference>
<dbReference type="SUPFAM" id="SSF50965">
    <property type="entry name" value="Galactose oxidase, central domain"/>
    <property type="match status" value="1"/>
</dbReference>
<comment type="caution">
    <text evidence="3">The sequence shown here is derived from an EMBL/GenBank/DDBJ whole genome shotgun (WGS) entry which is preliminary data.</text>
</comment>
<name>A0A1Q5UAL9_9EURO</name>
<dbReference type="Gene3D" id="2.120.10.80">
    <property type="entry name" value="Kelch-type beta propeller"/>
    <property type="match status" value="1"/>
</dbReference>
<evidence type="ECO:0000313" key="4">
    <source>
        <dbReference type="Proteomes" id="UP000186955"/>
    </source>
</evidence>
<feature type="transmembrane region" description="Helical" evidence="2">
    <location>
        <begin position="317"/>
        <end position="342"/>
    </location>
</feature>
<sequence>MFGNNQEIILYGGLTRPTDSQATPGPRELLGLRYSKGVSTGNEVYFFNSSLPTDLTRYVTSGGQVSVPSENLAFYFGGMRGQGWGPITSDDASANTTADTLIMLNLTAVGDQKSQFDSNFMREIALYDIAQDRWCVSSPLYRTRHQTAKGLNERYLQNTTGDVPPNGHASFCSTLASSSDGSSHNIYIYGGYSGQNSTSAPYDDVYILSLPSFVWIKAYNGTSRHGRSGHQCFGVLPSHMLVVGGLYKDPSFCLEGGILQTFSLNDLEFQTTYSPELVEEYRVPNVVTRQIGGTTSVATTSSSSTTTPHSDAQEAHWIVPVTVGTVIPVAGITCTIILWVLLKRKHHLRPGQCRCSPGKRHWVHKFCPGTNQYLPGEIEGNPIEPEATRPVRTLSDMISELPAPCLPSRNSNDFSIAATPVQMYCDANLSYEAPGNDKLVELSSEAYDYPSDGAKAEDCDGKRSPLTRQ</sequence>
<dbReference type="EMBL" id="MNBE01000506">
    <property type="protein sequence ID" value="OKP09524.1"/>
    <property type="molecule type" value="Genomic_DNA"/>
</dbReference>
<dbReference type="InterPro" id="IPR015915">
    <property type="entry name" value="Kelch-typ_b-propeller"/>
</dbReference>
<feature type="region of interest" description="Disordered" evidence="1">
    <location>
        <begin position="449"/>
        <end position="469"/>
    </location>
</feature>
<accession>A0A1Q5UAL9</accession>
<dbReference type="InterPro" id="IPR011043">
    <property type="entry name" value="Gal_Oxase/kelch_b-propeller"/>
</dbReference>
<gene>
    <name evidence="3" type="ORF">PENSUB_5124</name>
</gene>
<keyword evidence="2" id="KW-0812">Transmembrane</keyword>
<organism evidence="3 4">
    <name type="scientific">Penicillium subrubescens</name>
    <dbReference type="NCBI Taxonomy" id="1316194"/>
    <lineage>
        <taxon>Eukaryota</taxon>
        <taxon>Fungi</taxon>
        <taxon>Dikarya</taxon>
        <taxon>Ascomycota</taxon>
        <taxon>Pezizomycotina</taxon>
        <taxon>Eurotiomycetes</taxon>
        <taxon>Eurotiomycetidae</taxon>
        <taxon>Eurotiales</taxon>
        <taxon>Aspergillaceae</taxon>
        <taxon>Penicillium</taxon>
    </lineage>
</organism>
<keyword evidence="4" id="KW-1185">Reference proteome</keyword>
<dbReference type="Proteomes" id="UP000186955">
    <property type="component" value="Unassembled WGS sequence"/>
</dbReference>
<keyword evidence="2" id="KW-1133">Transmembrane helix</keyword>
<dbReference type="AlphaFoldDB" id="A0A1Q5UAL9"/>